<accession>A0A151ATC0</accession>
<dbReference type="InterPro" id="IPR025668">
    <property type="entry name" value="Tnp_DDE_dom"/>
</dbReference>
<dbReference type="AlphaFoldDB" id="A0A151ATC0"/>
<dbReference type="NCBIfam" id="NF033539">
    <property type="entry name" value="transpos_IS1380"/>
    <property type="match status" value="1"/>
</dbReference>
<evidence type="ECO:0000313" key="3">
    <source>
        <dbReference type="Proteomes" id="UP000075670"/>
    </source>
</evidence>
<dbReference type="PATRIC" id="fig|1122241.3.peg.3030"/>
<dbReference type="RefSeq" id="WP_236713125.1">
    <property type="nucleotide sequence ID" value="NZ_LTBC01000019.1"/>
</dbReference>
<comment type="caution">
    <text evidence="2">The sequence shown here is derived from an EMBL/GenBank/DDBJ whole genome shotgun (WGS) entry which is preliminary data.</text>
</comment>
<organism evidence="2 3">
    <name type="scientific">Moorella mulderi DSM 14980</name>
    <dbReference type="NCBI Taxonomy" id="1122241"/>
    <lineage>
        <taxon>Bacteria</taxon>
        <taxon>Bacillati</taxon>
        <taxon>Bacillota</taxon>
        <taxon>Clostridia</taxon>
        <taxon>Neomoorellales</taxon>
        <taxon>Neomoorellaceae</taxon>
        <taxon>Neomoorella</taxon>
    </lineage>
</organism>
<gene>
    <name evidence="2" type="ORF">MOMUL_28470</name>
</gene>
<feature type="domain" description="Transposase DDE" evidence="1">
    <location>
        <begin position="4"/>
        <end position="285"/>
    </location>
</feature>
<dbReference type="SUPFAM" id="SSF53098">
    <property type="entry name" value="Ribonuclease H-like"/>
    <property type="match status" value="1"/>
</dbReference>
<reference evidence="2 3" key="1">
    <citation type="submission" date="2016-02" db="EMBL/GenBank/DDBJ databases">
        <title>Genome sequence of Moorella mulderi DSM 14980.</title>
        <authorList>
            <person name="Poehlein A."/>
            <person name="Daniel R."/>
        </authorList>
    </citation>
    <scope>NUCLEOTIDE SEQUENCE [LARGE SCALE GENOMIC DNA]</scope>
    <source>
        <strain evidence="2 3">DSM 14980</strain>
    </source>
</reference>
<dbReference type="Pfam" id="PF13701">
    <property type="entry name" value="DDE_Tnp_1_4"/>
    <property type="match status" value="1"/>
</dbReference>
<protein>
    <submittedName>
        <fullName evidence="2">Transposase DDE domain protein</fullName>
    </submittedName>
</protein>
<dbReference type="InterPro" id="IPR047960">
    <property type="entry name" value="Transpos_IS1380"/>
</dbReference>
<name>A0A151ATC0_9FIRM</name>
<dbReference type="EMBL" id="LTBC01000019">
    <property type="protein sequence ID" value="KYH30876.1"/>
    <property type="molecule type" value="Genomic_DNA"/>
</dbReference>
<proteinExistence type="predicted"/>
<keyword evidence="3" id="KW-1185">Reference proteome</keyword>
<evidence type="ECO:0000313" key="2">
    <source>
        <dbReference type="EMBL" id="KYH30876.1"/>
    </source>
</evidence>
<dbReference type="InterPro" id="IPR012337">
    <property type="entry name" value="RNaseH-like_sf"/>
</dbReference>
<sequence>MAELRSIDQQIREMRSKTTPPREIWLDIDDTVITLHGSQEGGAIGYNPRYHGRPSLKAKVAFIAETAEMLNLKAYNGKIHSNGGFLNFFQDTEQRLPRNYVLKGVRLDKGFFDEKNFDYFEERTYLYVCKVPLRGGLQKVIAYLNRENLWQRIDEVYSVAELTIPLPNWAKARRFVFIRQDLEAVTGQLYIQHPDFYKYQAIVTNIPAEDMPAEEVWRFYNQRGTCELWIDELKDGFAVEEASQHTFLRNEAYMLVKAIAYNLLLWFKEVTLPETIKSYQAETIRRGTYGDVRIVFKINICQICWPPR</sequence>
<dbReference type="Proteomes" id="UP000075670">
    <property type="component" value="Unassembled WGS sequence"/>
</dbReference>
<evidence type="ECO:0000259" key="1">
    <source>
        <dbReference type="Pfam" id="PF13701"/>
    </source>
</evidence>